<dbReference type="WBParaSite" id="TREG1_7650.1">
    <property type="protein sequence ID" value="TREG1_7650.1"/>
    <property type="gene ID" value="TREG1_7650"/>
</dbReference>
<keyword evidence="8" id="KW-1185">Reference proteome</keyword>
<name>A0AA85KB79_TRIRE</name>
<keyword evidence="2" id="KW-0805">Transcription regulation</keyword>
<dbReference type="Pfam" id="PF00010">
    <property type="entry name" value="HLH"/>
    <property type="match status" value="1"/>
</dbReference>
<feature type="compositionally biased region" description="Polar residues" evidence="6">
    <location>
        <begin position="49"/>
        <end position="58"/>
    </location>
</feature>
<protein>
    <recommendedName>
        <fullName evidence="7">BHLH domain-containing protein</fullName>
    </recommendedName>
</protein>
<dbReference type="FunFam" id="4.10.280.10:FF:000010">
    <property type="entry name" value="Scleraxis bHLH transcription factor"/>
    <property type="match status" value="1"/>
</dbReference>
<dbReference type="Proteomes" id="UP000050795">
    <property type="component" value="Unassembled WGS sequence"/>
</dbReference>
<comment type="subcellular location">
    <subcellularLocation>
        <location evidence="1">Nucleus</location>
    </subcellularLocation>
</comment>
<keyword evidence="3" id="KW-0238">DNA-binding</keyword>
<dbReference type="SUPFAM" id="SSF47459">
    <property type="entry name" value="HLH, helix-loop-helix DNA-binding domain"/>
    <property type="match status" value="1"/>
</dbReference>
<dbReference type="GO" id="GO:0046983">
    <property type="term" value="F:protein dimerization activity"/>
    <property type="evidence" value="ECO:0007669"/>
    <property type="project" value="InterPro"/>
</dbReference>
<dbReference type="GO" id="GO:0032502">
    <property type="term" value="P:developmental process"/>
    <property type="evidence" value="ECO:0007669"/>
    <property type="project" value="TreeGrafter"/>
</dbReference>
<dbReference type="PROSITE" id="PS50888">
    <property type="entry name" value="BHLH"/>
    <property type="match status" value="1"/>
</dbReference>
<dbReference type="SMART" id="SM00353">
    <property type="entry name" value="HLH"/>
    <property type="match status" value="1"/>
</dbReference>
<dbReference type="PANTHER" id="PTHR23349">
    <property type="entry name" value="BASIC HELIX-LOOP-HELIX TRANSCRIPTION FACTOR, TWIST"/>
    <property type="match status" value="1"/>
</dbReference>
<dbReference type="GO" id="GO:0005634">
    <property type="term" value="C:nucleus"/>
    <property type="evidence" value="ECO:0007669"/>
    <property type="project" value="UniProtKB-SubCell"/>
</dbReference>
<organism evidence="8 9">
    <name type="scientific">Trichobilharzia regenti</name>
    <name type="common">Nasal bird schistosome</name>
    <dbReference type="NCBI Taxonomy" id="157069"/>
    <lineage>
        <taxon>Eukaryota</taxon>
        <taxon>Metazoa</taxon>
        <taxon>Spiralia</taxon>
        <taxon>Lophotrochozoa</taxon>
        <taxon>Platyhelminthes</taxon>
        <taxon>Trematoda</taxon>
        <taxon>Digenea</taxon>
        <taxon>Strigeidida</taxon>
        <taxon>Schistosomatoidea</taxon>
        <taxon>Schistosomatidae</taxon>
        <taxon>Trichobilharzia</taxon>
    </lineage>
</organism>
<keyword evidence="4" id="KW-0804">Transcription</keyword>
<accession>A0AA85KB79</accession>
<dbReference type="InterPro" id="IPR050283">
    <property type="entry name" value="E-box_TF_Regulators"/>
</dbReference>
<dbReference type="GO" id="GO:0000977">
    <property type="term" value="F:RNA polymerase II transcription regulatory region sequence-specific DNA binding"/>
    <property type="evidence" value="ECO:0007669"/>
    <property type="project" value="TreeGrafter"/>
</dbReference>
<evidence type="ECO:0000256" key="5">
    <source>
        <dbReference type="ARBA" id="ARBA00023242"/>
    </source>
</evidence>
<proteinExistence type="predicted"/>
<evidence type="ECO:0000256" key="3">
    <source>
        <dbReference type="ARBA" id="ARBA00023125"/>
    </source>
</evidence>
<feature type="compositionally biased region" description="Basic and acidic residues" evidence="6">
    <location>
        <begin position="189"/>
        <end position="212"/>
    </location>
</feature>
<feature type="region of interest" description="Disordered" evidence="6">
    <location>
        <begin position="176"/>
        <end position="225"/>
    </location>
</feature>
<feature type="compositionally biased region" description="Low complexity" evidence="6">
    <location>
        <begin position="12"/>
        <end position="25"/>
    </location>
</feature>
<evidence type="ECO:0000256" key="6">
    <source>
        <dbReference type="SAM" id="MobiDB-lite"/>
    </source>
</evidence>
<feature type="domain" description="BHLH" evidence="7">
    <location>
        <begin position="54"/>
        <end position="106"/>
    </location>
</feature>
<evidence type="ECO:0000313" key="8">
    <source>
        <dbReference type="Proteomes" id="UP000050795"/>
    </source>
</evidence>
<reference evidence="8" key="1">
    <citation type="submission" date="2022-06" db="EMBL/GenBank/DDBJ databases">
        <authorList>
            <person name="Berger JAMES D."/>
            <person name="Berger JAMES D."/>
        </authorList>
    </citation>
    <scope>NUCLEOTIDE SEQUENCE [LARGE SCALE GENOMIC DNA]</scope>
</reference>
<evidence type="ECO:0000256" key="2">
    <source>
        <dbReference type="ARBA" id="ARBA00023015"/>
    </source>
</evidence>
<sequence length="505" mass="56170">MRMTSGLINHTSNNVNASNANNSNNGSFISTSTPLITPNGKRRGRKPGLNSTVAQRSAANARERSRMRVLSGAFVELKGALPWVPKDTKLSKLDTLKLAAGYIAYLRRILDTSESSTTNSSPPPSIPNIETVEESGLIRNASALKLFHNDACFQFTSKVCENTLPETIKLFNLVTNGNNNNNNNSLKKPCVEEPSKYGDKNERSEGEGEGRNAESSSNQVHCQRQQYTHSDHCTSSYPQRSHFPNEPYRQSQPHHLYTMDRINFRQSTISALSPLSLPPPSHLPISLTQPTTDIQFPVNRSLNDCCINTENNNDTIYYVGCMNSAGLNAKDNTTVVYPELYSNQYGFSASLSCYLDNFYGKDHSTITNEAIYFNDSDSLDDNGVHSLTYNTNEKSSEGINLLKLKNNFYPKLTHLIKPSVELLTSDANVSNDILSTSRTTLGENDSYFHTMYTEYQKTDLDLSLSSSSSIETSALEINDECMFTVKSNTHPTNLDLSRKINNEIL</sequence>
<dbReference type="GO" id="GO:0000981">
    <property type="term" value="F:DNA-binding transcription factor activity, RNA polymerase II-specific"/>
    <property type="evidence" value="ECO:0007669"/>
    <property type="project" value="TreeGrafter"/>
</dbReference>
<feature type="compositionally biased region" description="Polar residues" evidence="6">
    <location>
        <begin position="26"/>
        <end position="36"/>
    </location>
</feature>
<dbReference type="PANTHER" id="PTHR23349:SF111">
    <property type="entry name" value="BHLH DOMAIN-CONTAINING PROTEIN"/>
    <property type="match status" value="1"/>
</dbReference>
<dbReference type="CDD" id="cd11423">
    <property type="entry name" value="bHLH_TS_musculin_like"/>
    <property type="match status" value="1"/>
</dbReference>
<reference evidence="9" key="2">
    <citation type="submission" date="2023-11" db="UniProtKB">
        <authorList>
            <consortium name="WormBaseParasite"/>
        </authorList>
    </citation>
    <scope>IDENTIFICATION</scope>
</reference>
<keyword evidence="5" id="KW-0539">Nucleus</keyword>
<feature type="compositionally biased region" description="Polar residues" evidence="6">
    <location>
        <begin position="1"/>
        <end position="11"/>
    </location>
</feature>
<dbReference type="AlphaFoldDB" id="A0AA85KB79"/>
<dbReference type="InterPro" id="IPR011598">
    <property type="entry name" value="bHLH_dom"/>
</dbReference>
<evidence type="ECO:0000256" key="1">
    <source>
        <dbReference type="ARBA" id="ARBA00004123"/>
    </source>
</evidence>
<evidence type="ECO:0000259" key="7">
    <source>
        <dbReference type="PROSITE" id="PS50888"/>
    </source>
</evidence>
<feature type="region of interest" description="Disordered" evidence="6">
    <location>
        <begin position="231"/>
        <end position="250"/>
    </location>
</feature>
<dbReference type="Gene3D" id="4.10.280.10">
    <property type="entry name" value="Helix-loop-helix DNA-binding domain"/>
    <property type="match status" value="1"/>
</dbReference>
<dbReference type="InterPro" id="IPR036638">
    <property type="entry name" value="HLH_DNA-bd_sf"/>
</dbReference>
<evidence type="ECO:0000256" key="4">
    <source>
        <dbReference type="ARBA" id="ARBA00023163"/>
    </source>
</evidence>
<evidence type="ECO:0000313" key="9">
    <source>
        <dbReference type="WBParaSite" id="TREG1_7650.1"/>
    </source>
</evidence>
<feature type="region of interest" description="Disordered" evidence="6">
    <location>
        <begin position="1"/>
        <end position="62"/>
    </location>
</feature>